<proteinExistence type="predicted"/>
<dbReference type="Proteomes" id="UP000003254">
    <property type="component" value="Unassembled WGS sequence"/>
</dbReference>
<comment type="caution">
    <text evidence="1">The sequence shown here is derived from an EMBL/GenBank/DDBJ whole genome shotgun (WGS) entry which is preliminary data.</text>
</comment>
<organism evidence="1 2">
    <name type="scientific">[Ruminococcus] lactaris ATCC 29176</name>
    <dbReference type="NCBI Taxonomy" id="471875"/>
    <lineage>
        <taxon>Bacteria</taxon>
        <taxon>Bacillati</taxon>
        <taxon>Bacillota</taxon>
        <taxon>Clostridia</taxon>
        <taxon>Lachnospirales</taxon>
        <taxon>Lachnospiraceae</taxon>
        <taxon>Mediterraneibacter</taxon>
    </lineage>
</organism>
<sequence>MLKLHNSWKLLFENGENGVILNDIKLKCTQKQIIWCTDSDTKDE</sequence>
<accession>B5CSE0</accession>
<name>B5CSE0_9FIRM</name>
<dbReference type="HOGENOM" id="CLU_3221641_0_0_9"/>
<keyword evidence="2" id="KW-1185">Reference proteome</keyword>
<dbReference type="EMBL" id="ABOU02000050">
    <property type="protein sequence ID" value="EDY31754.1"/>
    <property type="molecule type" value="Genomic_DNA"/>
</dbReference>
<evidence type="ECO:0000313" key="2">
    <source>
        <dbReference type="Proteomes" id="UP000003254"/>
    </source>
</evidence>
<protein>
    <submittedName>
        <fullName evidence="1">Uncharacterized protein</fullName>
    </submittedName>
</protein>
<reference evidence="1 2" key="2">
    <citation type="submission" date="2008-08" db="EMBL/GenBank/DDBJ databases">
        <authorList>
            <person name="Fulton L."/>
            <person name="Clifton S."/>
            <person name="Fulton B."/>
            <person name="Xu J."/>
            <person name="Minx P."/>
            <person name="Pepin K.H."/>
            <person name="Johnson M."/>
            <person name="Bhonagiri V."/>
            <person name="Nash W.E."/>
            <person name="Mardis E.R."/>
            <person name="Wilson R.K."/>
        </authorList>
    </citation>
    <scope>NUCLEOTIDE SEQUENCE [LARGE SCALE GENOMIC DNA]</scope>
    <source>
        <strain evidence="1 2">ATCC 29176</strain>
    </source>
</reference>
<evidence type="ECO:0000313" key="1">
    <source>
        <dbReference type="EMBL" id="EDY31754.1"/>
    </source>
</evidence>
<gene>
    <name evidence="1" type="ORF">RUMLAC_02398</name>
</gene>
<dbReference type="AlphaFoldDB" id="B5CSE0"/>
<reference evidence="1 2" key="1">
    <citation type="submission" date="2008-08" db="EMBL/GenBank/DDBJ databases">
        <title>Draft genome sequence of Ruminococcus lactaris ATCC 29176.</title>
        <authorList>
            <person name="Sudarsanam P."/>
            <person name="Ley R."/>
            <person name="Guruge J."/>
            <person name="Turnbaugh P.J."/>
            <person name="Mahowald M."/>
            <person name="Liep D."/>
            <person name="Gordon J."/>
        </authorList>
    </citation>
    <scope>NUCLEOTIDE SEQUENCE [LARGE SCALE GENOMIC DNA]</scope>
    <source>
        <strain evidence="1 2">ATCC 29176</strain>
    </source>
</reference>